<proteinExistence type="predicted"/>
<dbReference type="EMBL" id="JAMZEC010000001">
    <property type="protein sequence ID" value="MCP2350588.1"/>
    <property type="molecule type" value="Genomic_DNA"/>
</dbReference>
<organism evidence="1 2">
    <name type="scientific">Nonomuraea roseoviolacea subsp. carminata</name>
    <dbReference type="NCBI Taxonomy" id="160689"/>
    <lineage>
        <taxon>Bacteria</taxon>
        <taxon>Bacillati</taxon>
        <taxon>Actinomycetota</taxon>
        <taxon>Actinomycetes</taxon>
        <taxon>Streptosporangiales</taxon>
        <taxon>Streptosporangiaceae</taxon>
        <taxon>Nonomuraea</taxon>
    </lineage>
</organism>
<reference evidence="1 2" key="1">
    <citation type="submission" date="2022-06" db="EMBL/GenBank/DDBJ databases">
        <title>Sequencing the genomes of 1000 actinobacteria strains.</title>
        <authorList>
            <person name="Klenk H.-P."/>
        </authorList>
    </citation>
    <scope>NUCLEOTIDE SEQUENCE [LARGE SCALE GENOMIC DNA]</scope>
    <source>
        <strain evidence="1 2">DSM 44170</strain>
    </source>
</reference>
<protein>
    <submittedName>
        <fullName evidence="1">Transcriptional regulator</fullName>
    </submittedName>
</protein>
<comment type="caution">
    <text evidence="1">The sequence shown here is derived from an EMBL/GenBank/DDBJ whole genome shotgun (WGS) entry which is preliminary data.</text>
</comment>
<accession>A0ABT1K996</accession>
<keyword evidence="2" id="KW-1185">Reference proteome</keyword>
<evidence type="ECO:0000313" key="1">
    <source>
        <dbReference type="EMBL" id="MCP2350588.1"/>
    </source>
</evidence>
<name>A0ABT1K996_9ACTN</name>
<dbReference type="RefSeq" id="WP_253776090.1">
    <property type="nucleotide sequence ID" value="NZ_BAAAVE010000017.1"/>
</dbReference>
<dbReference type="Proteomes" id="UP001320766">
    <property type="component" value="Unassembled WGS sequence"/>
</dbReference>
<sequence length="83" mass="9334">MSTTIELTPEARRRLQNLAKTWDERARAAATDAELAKVCFDRAKAAARWAQRTGDMRAMHELAELLATWSAQTEYTAATRHTA</sequence>
<evidence type="ECO:0000313" key="2">
    <source>
        <dbReference type="Proteomes" id="UP001320766"/>
    </source>
</evidence>
<gene>
    <name evidence="1" type="ORF">HD595_006710</name>
</gene>